<dbReference type="GO" id="GO:0005544">
    <property type="term" value="F:calcium-dependent phospholipid binding"/>
    <property type="evidence" value="ECO:0007669"/>
    <property type="project" value="TreeGrafter"/>
</dbReference>
<evidence type="ECO:0000313" key="10">
    <source>
        <dbReference type="RefSeq" id="XP_013412204.1"/>
    </source>
</evidence>
<protein>
    <recommendedName>
        <fullName evidence="5">Synaptotagmin-17</fullName>
    </recommendedName>
    <alternativeName>
        <fullName evidence="6">Synaptotagmin XVII</fullName>
    </alternativeName>
</protein>
<evidence type="ECO:0000256" key="2">
    <source>
        <dbReference type="ARBA" id="ARBA00022737"/>
    </source>
</evidence>
<dbReference type="GeneID" id="106174970"/>
<comment type="subcellular location">
    <subcellularLocation>
        <location evidence="1">Membrane</location>
        <topology evidence="1">Peripheral membrane protein</topology>
    </subcellularLocation>
</comment>
<keyword evidence="2" id="KW-0677">Repeat</keyword>
<accession>A0A1S3JQG0</accession>
<dbReference type="InterPro" id="IPR000008">
    <property type="entry name" value="C2_dom"/>
</dbReference>
<dbReference type="GO" id="GO:0030276">
    <property type="term" value="F:clathrin binding"/>
    <property type="evidence" value="ECO:0007669"/>
    <property type="project" value="TreeGrafter"/>
</dbReference>
<keyword evidence="3" id="KW-0221">Differentiation</keyword>
<gene>
    <name evidence="10 11" type="primary">LOC106174970</name>
</gene>
<name>A0A1S3JQG0_LINAN</name>
<dbReference type="Gene3D" id="2.60.40.150">
    <property type="entry name" value="C2 domain"/>
    <property type="match status" value="2"/>
</dbReference>
<dbReference type="PRINTS" id="PR00399">
    <property type="entry name" value="SYNAPTOTAGMN"/>
</dbReference>
<organism evidence="9 10">
    <name type="scientific">Lingula anatina</name>
    <name type="common">Brachiopod</name>
    <name type="synonym">Lingula unguis</name>
    <dbReference type="NCBI Taxonomy" id="7574"/>
    <lineage>
        <taxon>Eukaryota</taxon>
        <taxon>Metazoa</taxon>
        <taxon>Spiralia</taxon>
        <taxon>Lophotrochozoa</taxon>
        <taxon>Brachiopoda</taxon>
        <taxon>Linguliformea</taxon>
        <taxon>Lingulata</taxon>
        <taxon>Lingulida</taxon>
        <taxon>Linguloidea</taxon>
        <taxon>Lingulidae</taxon>
        <taxon>Lingula</taxon>
    </lineage>
</organism>
<dbReference type="SMART" id="SM00239">
    <property type="entry name" value="C2"/>
    <property type="match status" value="2"/>
</dbReference>
<evidence type="ECO:0000313" key="9">
    <source>
        <dbReference type="Proteomes" id="UP000085678"/>
    </source>
</evidence>
<evidence type="ECO:0000256" key="6">
    <source>
        <dbReference type="ARBA" id="ARBA00031667"/>
    </source>
</evidence>
<dbReference type="AlphaFoldDB" id="A0A1S3JQG0"/>
<dbReference type="KEGG" id="lak:106174970"/>
<evidence type="ECO:0000256" key="5">
    <source>
        <dbReference type="ARBA" id="ARBA00023816"/>
    </source>
</evidence>
<dbReference type="STRING" id="7574.A0A1S3JQG0"/>
<dbReference type="Pfam" id="PF00168">
    <property type="entry name" value="C2"/>
    <property type="match status" value="2"/>
</dbReference>
<dbReference type="InterPro" id="IPR047897">
    <property type="entry name" value="Synaptotagmin-15/17_C2A"/>
</dbReference>
<keyword evidence="9" id="KW-1185">Reference proteome</keyword>
<dbReference type="OrthoDB" id="270970at2759"/>
<sequence length="482" mass="55203">MTQEGASDKNDGYIKKMLKFVSGCDWCERCCDCCLPQTPNVKVTKQDIQYVTVRRPISKSLSEDSNDEDSTGSLGSLRERVGIELEREREKERERDKFRTESVSSSKSRHDSSSSGYGSEYSVPRRSSVTPVIEMKPIEFWAARENVQPRSPRTKMPSTSEFMESFNKDLYEVVENQSEESLTDEEKLTRFQLGQIRFSLQYEIPTNTLMVKLIEAKELPPPYFLDESKIDMARSNPYCKICLLPDTKNSQQSSVQRKTQNPVWEEVFSFEIPYKELQNRTLQILLKDFDKYSRHCIVGQMQLPLCNTNLVKGLHMWKPLVPGPKEHLELGEILISLTYLPSAGRLNVDIIKAKQLIQTDLVGGSDPFVKISLLHYDKLIKTKKTTVKKNTIDPVFNESFSFNVTPQQLENTNLVVSVWDYNSKSKDDFVGRVVIGKHASGPEQVMHWNRMIQSHRSTVASWHALKTREECDQLAPASIAVP</sequence>
<dbReference type="GO" id="GO:0017156">
    <property type="term" value="P:calcium-ion regulated exocytosis"/>
    <property type="evidence" value="ECO:0007669"/>
    <property type="project" value="TreeGrafter"/>
</dbReference>
<dbReference type="GO" id="GO:0001786">
    <property type="term" value="F:phosphatidylserine binding"/>
    <property type="evidence" value="ECO:0007669"/>
    <property type="project" value="TreeGrafter"/>
</dbReference>
<dbReference type="GO" id="GO:0030154">
    <property type="term" value="P:cell differentiation"/>
    <property type="evidence" value="ECO:0007669"/>
    <property type="project" value="UniProtKB-KW"/>
</dbReference>
<evidence type="ECO:0000313" key="11">
    <source>
        <dbReference type="RefSeq" id="XP_013412205.1"/>
    </source>
</evidence>
<dbReference type="SUPFAM" id="SSF49562">
    <property type="entry name" value="C2 domain (Calcium/lipid-binding domain, CaLB)"/>
    <property type="match status" value="2"/>
</dbReference>
<dbReference type="PANTHER" id="PTHR10024">
    <property type="entry name" value="SYNAPTOTAGMIN"/>
    <property type="match status" value="1"/>
</dbReference>
<dbReference type="RefSeq" id="XP_013412205.1">
    <property type="nucleotide sequence ID" value="XM_013556751.1"/>
</dbReference>
<proteinExistence type="predicted"/>
<reference evidence="10 11" key="1">
    <citation type="submission" date="2025-04" db="UniProtKB">
        <authorList>
            <consortium name="RefSeq"/>
        </authorList>
    </citation>
    <scope>IDENTIFICATION</scope>
    <source>
        <tissue evidence="10 11">Gonads</tissue>
    </source>
</reference>
<feature type="domain" description="C2" evidence="8">
    <location>
        <begin position="329"/>
        <end position="463"/>
    </location>
</feature>
<feature type="compositionally biased region" description="Low complexity" evidence="7">
    <location>
        <begin position="113"/>
        <end position="122"/>
    </location>
</feature>
<feature type="region of interest" description="Disordered" evidence="7">
    <location>
        <begin position="60"/>
        <end position="126"/>
    </location>
</feature>
<dbReference type="InterPro" id="IPR001565">
    <property type="entry name" value="Synaptotagmin"/>
</dbReference>
<feature type="compositionally biased region" description="Basic and acidic residues" evidence="7">
    <location>
        <begin position="77"/>
        <end position="100"/>
    </location>
</feature>
<keyword evidence="4" id="KW-0472">Membrane</keyword>
<dbReference type="GO" id="GO:0005886">
    <property type="term" value="C:plasma membrane"/>
    <property type="evidence" value="ECO:0007669"/>
    <property type="project" value="TreeGrafter"/>
</dbReference>
<evidence type="ECO:0000256" key="4">
    <source>
        <dbReference type="ARBA" id="ARBA00023136"/>
    </source>
</evidence>
<dbReference type="InterPro" id="IPR035892">
    <property type="entry name" value="C2_domain_sf"/>
</dbReference>
<evidence type="ECO:0000256" key="1">
    <source>
        <dbReference type="ARBA" id="ARBA00004170"/>
    </source>
</evidence>
<dbReference type="GO" id="GO:0000149">
    <property type="term" value="F:SNARE binding"/>
    <property type="evidence" value="ECO:0007669"/>
    <property type="project" value="TreeGrafter"/>
</dbReference>
<evidence type="ECO:0000256" key="3">
    <source>
        <dbReference type="ARBA" id="ARBA00022782"/>
    </source>
</evidence>
<dbReference type="GO" id="GO:0070382">
    <property type="term" value="C:exocytic vesicle"/>
    <property type="evidence" value="ECO:0007669"/>
    <property type="project" value="TreeGrafter"/>
</dbReference>
<feature type="domain" description="C2" evidence="8">
    <location>
        <begin position="192"/>
        <end position="318"/>
    </location>
</feature>
<evidence type="ECO:0000259" key="8">
    <source>
        <dbReference type="PROSITE" id="PS50004"/>
    </source>
</evidence>
<dbReference type="PANTHER" id="PTHR10024:SF348">
    <property type="entry name" value="SYNAPTOTAGMIN-17"/>
    <property type="match status" value="1"/>
</dbReference>
<dbReference type="FunFam" id="2.60.40.150:FF:000064">
    <property type="entry name" value="synaptotagmin-17 isoform X1"/>
    <property type="match status" value="1"/>
</dbReference>
<dbReference type="Proteomes" id="UP000085678">
    <property type="component" value="Unplaced"/>
</dbReference>
<dbReference type="FunFam" id="2.60.40.150:FF:000053">
    <property type="entry name" value="synaptotagmin-17 isoform X1"/>
    <property type="match status" value="1"/>
</dbReference>
<dbReference type="PROSITE" id="PS50004">
    <property type="entry name" value="C2"/>
    <property type="match status" value="2"/>
</dbReference>
<dbReference type="RefSeq" id="XP_013412204.1">
    <property type="nucleotide sequence ID" value="XM_013556750.1"/>
</dbReference>
<evidence type="ECO:0000256" key="7">
    <source>
        <dbReference type="SAM" id="MobiDB-lite"/>
    </source>
</evidence>
<dbReference type="CDD" id="cd08390">
    <property type="entry name" value="C2A_Synaptotagmin-15-17"/>
    <property type="match status" value="1"/>
</dbReference>
<dbReference type="PRINTS" id="PR00360">
    <property type="entry name" value="C2DOMAIN"/>
</dbReference>
<dbReference type="GO" id="GO:0005509">
    <property type="term" value="F:calcium ion binding"/>
    <property type="evidence" value="ECO:0007669"/>
    <property type="project" value="TreeGrafter"/>
</dbReference>